<evidence type="ECO:0000313" key="8">
    <source>
        <dbReference type="EMBL" id="CCK71873.1"/>
    </source>
</evidence>
<dbReference type="eggNOG" id="ENOG502QPTQ">
    <property type="taxonomic scope" value="Eukaryota"/>
</dbReference>
<keyword evidence="4 7" id="KW-1133">Transmembrane helix</keyword>
<accession>J7RQ30</accession>
<dbReference type="KEGG" id="kng:KNAG_0I00820"/>
<evidence type="ECO:0000313" key="9">
    <source>
        <dbReference type="Proteomes" id="UP000006310"/>
    </source>
</evidence>
<dbReference type="AlphaFoldDB" id="J7RQ30"/>
<feature type="region of interest" description="Disordered" evidence="6">
    <location>
        <begin position="125"/>
        <end position="147"/>
    </location>
</feature>
<dbReference type="SUPFAM" id="SSF143865">
    <property type="entry name" value="CorA soluble domain-like"/>
    <property type="match status" value="1"/>
</dbReference>
<evidence type="ECO:0000256" key="4">
    <source>
        <dbReference type="ARBA" id="ARBA00022989"/>
    </source>
</evidence>
<gene>
    <name evidence="8" type="primary">KNAG0I00820</name>
    <name evidence="8" type="ordered locus">KNAG_0I00820</name>
</gene>
<dbReference type="GO" id="GO:0015095">
    <property type="term" value="F:magnesium ion transmembrane transporter activity"/>
    <property type="evidence" value="ECO:0007669"/>
    <property type="project" value="InterPro"/>
</dbReference>
<sequence length="576" mass="66052">MTEPSIVSEFPMENIPVEARRMLSRGKRDVLLRKLSSHGSHNSQQSKDFRETTKDVYFPQFPQDRSHANGVDFSELEKFSRKQKLANDQLFWTALNIPENKGCVFPSVDLAHHLEYPSRRFSADVRYTPKPPTMPHIQSDESKVPNEEIESANISPVGFSDEMKVKQESEKSVFVPNRFSFFRSEGNPTVHSPDIPCLVQPRESFYDLFEGGKPTWWLDCCSPTDDELRCISKAFGIHPLTSEDIKLQEPKEKVQLFRSYYFVCFNTFESDRESEEFLEAINVYTVVFKNGMLTFHFSPMFHCSKVRKRVRQLKDFVDVSADWLCYALIDNITDSFAPVIQSLEYDADVIEDSVFMVRQIDFSAMLQKIGESRKKTMTLTRLLAGKADVIRMFVKRCQDGSNANSRELKCNSSITDLQSSGQQNETVQPRADVALYLGDIEDHLLTMFQNLAEYEKIFSRSFSNYLTQLQVESFNANNRISKMLGYAAMVGTIFVPLHLIPGLFGMNVKVPGQHASSAWWYVILGCIIGLAFIGWVFAKNMIDRISTSQEKSNDVEESRFKLPFSNLSRNCNTKKE</sequence>
<dbReference type="InterPro" id="IPR045861">
    <property type="entry name" value="CorA_cytoplasmic_dom"/>
</dbReference>
<dbReference type="CDD" id="cd12829">
    <property type="entry name" value="Alr1p-like"/>
    <property type="match status" value="1"/>
</dbReference>
<protein>
    <recommendedName>
        <fullName evidence="10">Magnesium transporter</fullName>
    </recommendedName>
</protein>
<dbReference type="GO" id="GO:0005886">
    <property type="term" value="C:plasma membrane"/>
    <property type="evidence" value="ECO:0007669"/>
    <property type="project" value="TreeGrafter"/>
</dbReference>
<dbReference type="Proteomes" id="UP000006310">
    <property type="component" value="Chromosome 9"/>
</dbReference>
<proteinExistence type="inferred from homology"/>
<feature type="transmembrane region" description="Helical" evidence="7">
    <location>
        <begin position="518"/>
        <end position="538"/>
    </location>
</feature>
<reference evidence="8 9" key="1">
    <citation type="journal article" date="2011" name="Proc. Natl. Acad. Sci. U.S.A.">
        <title>Evolutionary erosion of yeast sex chromosomes by mating-type switching accidents.</title>
        <authorList>
            <person name="Gordon J.L."/>
            <person name="Armisen D."/>
            <person name="Proux-Wera E."/>
            <person name="Oheigeartaigh S.S."/>
            <person name="Byrne K.P."/>
            <person name="Wolfe K.H."/>
        </authorList>
    </citation>
    <scope>NUCLEOTIDE SEQUENCE [LARGE SCALE GENOMIC DNA]</scope>
    <source>
        <strain evidence="9">ATCC MYA-139 / BCRC 22969 / CBS 8797 / CCRC 22969 / KCTC 17520 / NBRC 10181 / NCYC 3082</strain>
    </source>
</reference>
<reference evidence="9" key="2">
    <citation type="submission" date="2012-08" db="EMBL/GenBank/DDBJ databases">
        <title>Genome sequence of Kazachstania naganishii.</title>
        <authorList>
            <person name="Gordon J.L."/>
            <person name="Armisen D."/>
            <person name="Proux-Wera E."/>
            <person name="OhEigeartaigh S.S."/>
            <person name="Byrne K.P."/>
            <person name="Wolfe K.H."/>
        </authorList>
    </citation>
    <scope>NUCLEOTIDE SEQUENCE [LARGE SCALE GENOMIC DNA]</scope>
    <source>
        <strain evidence="9">ATCC MYA-139 / BCRC 22969 / CBS 8797 / CCRC 22969 / KCTC 17520 / NBRC 10181 / NCYC 3082</strain>
    </source>
</reference>
<keyword evidence="9" id="KW-1185">Reference proteome</keyword>
<evidence type="ECO:0000256" key="2">
    <source>
        <dbReference type="ARBA" id="ARBA00009765"/>
    </source>
</evidence>
<evidence type="ECO:0008006" key="10">
    <source>
        <dbReference type="Google" id="ProtNLM"/>
    </source>
</evidence>
<organism evidence="8 9">
    <name type="scientific">Huiozyma naganishii (strain ATCC MYA-139 / BCRC 22969 / CBS 8797 / KCTC 17520 / NBRC 10181 / NCYC 3082 / Yp74L-3)</name>
    <name type="common">Yeast</name>
    <name type="synonym">Kazachstania naganishii</name>
    <dbReference type="NCBI Taxonomy" id="1071383"/>
    <lineage>
        <taxon>Eukaryota</taxon>
        <taxon>Fungi</taxon>
        <taxon>Dikarya</taxon>
        <taxon>Ascomycota</taxon>
        <taxon>Saccharomycotina</taxon>
        <taxon>Saccharomycetes</taxon>
        <taxon>Saccharomycetales</taxon>
        <taxon>Saccharomycetaceae</taxon>
        <taxon>Huiozyma</taxon>
    </lineage>
</organism>
<dbReference type="GO" id="GO:0010961">
    <property type="term" value="P:intracellular magnesium ion homeostasis"/>
    <property type="evidence" value="ECO:0007669"/>
    <property type="project" value="TreeGrafter"/>
</dbReference>
<dbReference type="Gene3D" id="3.30.460.20">
    <property type="entry name" value="CorA soluble domain-like"/>
    <property type="match status" value="1"/>
</dbReference>
<keyword evidence="3 7" id="KW-0812">Transmembrane</keyword>
<dbReference type="EMBL" id="HE978322">
    <property type="protein sequence ID" value="CCK71873.1"/>
    <property type="molecule type" value="Genomic_DNA"/>
</dbReference>
<dbReference type="OrthoDB" id="29879at2759"/>
<evidence type="ECO:0000256" key="6">
    <source>
        <dbReference type="SAM" id="MobiDB-lite"/>
    </source>
</evidence>
<comment type="similarity">
    <text evidence="2">Belongs to the CorA metal ion transporter (MIT) (TC 1.A.35) family.</text>
</comment>
<dbReference type="PANTHER" id="PTHR21535:SF55">
    <property type="entry name" value="MAGNESIUM TRANSPORTER ALR1-RELATED"/>
    <property type="match status" value="1"/>
</dbReference>
<dbReference type="InterPro" id="IPR045863">
    <property type="entry name" value="CorA_TM1_TM2"/>
</dbReference>
<dbReference type="Gene3D" id="1.20.58.340">
    <property type="entry name" value="Magnesium transport protein CorA, transmembrane region"/>
    <property type="match status" value="2"/>
</dbReference>
<dbReference type="RefSeq" id="XP_022466118.1">
    <property type="nucleotide sequence ID" value="XM_022609754.1"/>
</dbReference>
<evidence type="ECO:0000256" key="3">
    <source>
        <dbReference type="ARBA" id="ARBA00022692"/>
    </source>
</evidence>
<dbReference type="GeneID" id="34527616"/>
<dbReference type="HOGENOM" id="CLU_007127_6_2_1"/>
<dbReference type="InterPro" id="IPR044089">
    <property type="entry name" value="Alr1-like"/>
</dbReference>
<dbReference type="Pfam" id="PF01544">
    <property type="entry name" value="CorA"/>
    <property type="match status" value="1"/>
</dbReference>
<evidence type="ECO:0000256" key="7">
    <source>
        <dbReference type="SAM" id="Phobius"/>
    </source>
</evidence>
<keyword evidence="5 7" id="KW-0472">Membrane</keyword>
<comment type="subcellular location">
    <subcellularLocation>
        <location evidence="1">Membrane</location>
        <topology evidence="1">Multi-pass membrane protein</topology>
    </subcellularLocation>
</comment>
<name>J7RQ30_HUIN7</name>
<dbReference type="SUPFAM" id="SSF144083">
    <property type="entry name" value="Magnesium transport protein CorA, transmembrane region"/>
    <property type="match status" value="1"/>
</dbReference>
<dbReference type="PANTHER" id="PTHR21535">
    <property type="entry name" value="MAGNESIUM AND COBALT TRANSPORT PROTEIN/MITOCHONDRIAL IMPORT INNER MEMBRANE TRANSLOCASE SUBUNIT TIM8"/>
    <property type="match status" value="1"/>
</dbReference>
<evidence type="ECO:0000256" key="1">
    <source>
        <dbReference type="ARBA" id="ARBA00004141"/>
    </source>
</evidence>
<dbReference type="InterPro" id="IPR002523">
    <property type="entry name" value="MgTranspt_CorA/ZnTranspt_ZntB"/>
</dbReference>
<evidence type="ECO:0000256" key="5">
    <source>
        <dbReference type="ARBA" id="ARBA00023136"/>
    </source>
</evidence>
<feature type="transmembrane region" description="Helical" evidence="7">
    <location>
        <begin position="483"/>
        <end position="506"/>
    </location>
</feature>